<evidence type="ECO:0000256" key="9">
    <source>
        <dbReference type="SAM" id="MobiDB-lite"/>
    </source>
</evidence>
<keyword evidence="4" id="KW-0597">Phosphoprotein</keyword>
<evidence type="ECO:0000256" key="4">
    <source>
        <dbReference type="ARBA" id="ARBA00022553"/>
    </source>
</evidence>
<feature type="compositionally biased region" description="Polar residues" evidence="9">
    <location>
        <begin position="434"/>
        <end position="446"/>
    </location>
</feature>
<dbReference type="InterPro" id="IPR003018">
    <property type="entry name" value="GAF"/>
</dbReference>
<dbReference type="InterPro" id="IPR003661">
    <property type="entry name" value="HisK_dim/P_dom"/>
</dbReference>
<dbReference type="PANTHER" id="PTHR42878:SF15">
    <property type="entry name" value="BACTERIOPHYTOCHROME"/>
    <property type="match status" value="1"/>
</dbReference>
<protein>
    <recommendedName>
        <fullName evidence="8">Sensor-like histidine kinase SenX3</fullName>
        <ecNumber evidence="3">2.7.13.3</ecNumber>
    </recommendedName>
</protein>
<evidence type="ECO:0000256" key="1">
    <source>
        <dbReference type="ARBA" id="ARBA00000085"/>
    </source>
</evidence>
<dbReference type="InterPro" id="IPR005467">
    <property type="entry name" value="His_kinase_dom"/>
</dbReference>
<dbReference type="SMART" id="SM00388">
    <property type="entry name" value="HisKA"/>
    <property type="match status" value="1"/>
</dbReference>
<keyword evidence="6" id="KW-0418">Kinase</keyword>
<dbReference type="InterPro" id="IPR050351">
    <property type="entry name" value="BphY/WalK/GraS-like"/>
</dbReference>
<dbReference type="SMART" id="SM00387">
    <property type="entry name" value="HATPase_c"/>
    <property type="match status" value="1"/>
</dbReference>
<evidence type="ECO:0000313" key="11">
    <source>
        <dbReference type="EMBL" id="GAA1909107.1"/>
    </source>
</evidence>
<dbReference type="PRINTS" id="PR00344">
    <property type="entry name" value="BCTRLSENSOR"/>
</dbReference>
<evidence type="ECO:0000256" key="6">
    <source>
        <dbReference type="ARBA" id="ARBA00022777"/>
    </source>
</evidence>
<comment type="subcellular location">
    <subcellularLocation>
        <location evidence="2">Cell membrane</location>
    </subcellularLocation>
</comment>
<dbReference type="PROSITE" id="PS50109">
    <property type="entry name" value="HIS_KIN"/>
    <property type="match status" value="1"/>
</dbReference>
<dbReference type="PANTHER" id="PTHR42878">
    <property type="entry name" value="TWO-COMPONENT HISTIDINE KINASE"/>
    <property type="match status" value="1"/>
</dbReference>
<name>A0ABP5AC49_9ACTN</name>
<dbReference type="EC" id="2.7.13.3" evidence="3"/>
<dbReference type="EMBL" id="BAAAMY010000002">
    <property type="protein sequence ID" value="GAA1909107.1"/>
    <property type="molecule type" value="Genomic_DNA"/>
</dbReference>
<dbReference type="Gene3D" id="1.10.287.130">
    <property type="match status" value="1"/>
</dbReference>
<dbReference type="SUPFAM" id="SSF55874">
    <property type="entry name" value="ATPase domain of HSP90 chaperone/DNA topoisomerase II/histidine kinase"/>
    <property type="match status" value="1"/>
</dbReference>
<feature type="domain" description="Histidine kinase" evidence="10">
    <location>
        <begin position="208"/>
        <end position="421"/>
    </location>
</feature>
<sequence length="462" mass="49084">MDGTGQDEIERDDTGLDDTRLDDATRMAALRRYDLLGGRGPGDLDSLVELAALVADVPMATINLITDSEQHQIAAVGFDAAVCTREDSMCAAVLSEPEPVVVADASIDPRFAANPFVTGRLGDVRFYASFQLLTPDGVPIGSLCIFDTAARTITPEREDALRVLAARVVDLLELHLRTQELTFAVEALEATRVELTRSNEHLTAFAGQVSHDLRSPLTAVSTALRMLADEIDENPAAVPEEDVEFLLRRAMSGASRMQSLIDGLLSFARFGGELRTAPTDLATLMDDVRADLGDLLEGAVLEAHDLPSLTGDPVHLRALLQNLVANAVKFTRPLRAPHVVVRAERVGGCWRVEIQDNGPGVPAEQRASVFRPLVRLGSTVAGSGIGLATCRRIVEAHGGTIGLADSPYGGATAWFELPAEAPVRPAPVAVGGPQDSSAPLSESAATTRPALSAVNETSDTPR</sequence>
<keyword evidence="5" id="KW-0808">Transferase</keyword>
<evidence type="ECO:0000256" key="5">
    <source>
        <dbReference type="ARBA" id="ARBA00022679"/>
    </source>
</evidence>
<dbReference type="InterPro" id="IPR036097">
    <property type="entry name" value="HisK_dim/P_sf"/>
</dbReference>
<comment type="catalytic activity">
    <reaction evidence="1">
        <text>ATP + protein L-histidine = ADP + protein N-phospho-L-histidine.</text>
        <dbReference type="EC" id="2.7.13.3"/>
    </reaction>
</comment>
<dbReference type="Gene3D" id="3.30.450.40">
    <property type="match status" value="1"/>
</dbReference>
<evidence type="ECO:0000259" key="10">
    <source>
        <dbReference type="PROSITE" id="PS50109"/>
    </source>
</evidence>
<dbReference type="InterPro" id="IPR004358">
    <property type="entry name" value="Sig_transdc_His_kin-like_C"/>
</dbReference>
<keyword evidence="7" id="KW-0902">Two-component regulatory system</keyword>
<evidence type="ECO:0000256" key="8">
    <source>
        <dbReference type="ARBA" id="ARBA00039401"/>
    </source>
</evidence>
<dbReference type="SUPFAM" id="SSF55781">
    <property type="entry name" value="GAF domain-like"/>
    <property type="match status" value="1"/>
</dbReference>
<dbReference type="SUPFAM" id="SSF47384">
    <property type="entry name" value="Homodimeric domain of signal transducing histidine kinase"/>
    <property type="match status" value="1"/>
</dbReference>
<keyword evidence="12" id="KW-1185">Reference proteome</keyword>
<accession>A0ABP5AC49</accession>
<proteinExistence type="predicted"/>
<reference evidence="12" key="1">
    <citation type="journal article" date="2019" name="Int. J. Syst. Evol. Microbiol.">
        <title>The Global Catalogue of Microorganisms (GCM) 10K type strain sequencing project: providing services to taxonomists for standard genome sequencing and annotation.</title>
        <authorList>
            <consortium name="The Broad Institute Genomics Platform"/>
            <consortium name="The Broad Institute Genome Sequencing Center for Infectious Disease"/>
            <person name="Wu L."/>
            <person name="Ma J."/>
        </authorList>
    </citation>
    <scope>NUCLEOTIDE SEQUENCE [LARGE SCALE GENOMIC DNA]</scope>
    <source>
        <strain evidence="12">JCM 14046</strain>
    </source>
</reference>
<comment type="caution">
    <text evidence="11">The sequence shown here is derived from an EMBL/GenBank/DDBJ whole genome shotgun (WGS) entry which is preliminary data.</text>
</comment>
<dbReference type="Pfam" id="PF02518">
    <property type="entry name" value="HATPase_c"/>
    <property type="match status" value="1"/>
</dbReference>
<feature type="region of interest" description="Disordered" evidence="9">
    <location>
        <begin position="424"/>
        <end position="462"/>
    </location>
</feature>
<evidence type="ECO:0000256" key="3">
    <source>
        <dbReference type="ARBA" id="ARBA00012438"/>
    </source>
</evidence>
<dbReference type="CDD" id="cd00082">
    <property type="entry name" value="HisKA"/>
    <property type="match status" value="1"/>
</dbReference>
<dbReference type="RefSeq" id="WP_344004016.1">
    <property type="nucleotide sequence ID" value="NZ_BAAAMY010000002.1"/>
</dbReference>
<dbReference type="Proteomes" id="UP001501612">
    <property type="component" value="Unassembled WGS sequence"/>
</dbReference>
<organism evidence="11 12">
    <name type="scientific">Nocardioides lentus</name>
    <dbReference type="NCBI Taxonomy" id="338077"/>
    <lineage>
        <taxon>Bacteria</taxon>
        <taxon>Bacillati</taxon>
        <taxon>Actinomycetota</taxon>
        <taxon>Actinomycetes</taxon>
        <taxon>Propionibacteriales</taxon>
        <taxon>Nocardioidaceae</taxon>
        <taxon>Nocardioides</taxon>
    </lineage>
</organism>
<dbReference type="InterPro" id="IPR036890">
    <property type="entry name" value="HATPase_C_sf"/>
</dbReference>
<dbReference type="InterPro" id="IPR003594">
    <property type="entry name" value="HATPase_dom"/>
</dbReference>
<dbReference type="InterPro" id="IPR029016">
    <property type="entry name" value="GAF-like_dom_sf"/>
</dbReference>
<dbReference type="Gene3D" id="3.30.565.10">
    <property type="entry name" value="Histidine kinase-like ATPase, C-terminal domain"/>
    <property type="match status" value="1"/>
</dbReference>
<dbReference type="SMART" id="SM00065">
    <property type="entry name" value="GAF"/>
    <property type="match status" value="1"/>
</dbReference>
<dbReference type="Pfam" id="PF00512">
    <property type="entry name" value="HisKA"/>
    <property type="match status" value="1"/>
</dbReference>
<gene>
    <name evidence="11" type="ORF">GCM10009737_07800</name>
</gene>
<dbReference type="Pfam" id="PF01590">
    <property type="entry name" value="GAF"/>
    <property type="match status" value="1"/>
</dbReference>
<evidence type="ECO:0000313" key="12">
    <source>
        <dbReference type="Proteomes" id="UP001501612"/>
    </source>
</evidence>
<evidence type="ECO:0000256" key="7">
    <source>
        <dbReference type="ARBA" id="ARBA00023012"/>
    </source>
</evidence>
<evidence type="ECO:0000256" key="2">
    <source>
        <dbReference type="ARBA" id="ARBA00004236"/>
    </source>
</evidence>